<proteinExistence type="predicted"/>
<evidence type="ECO:0000313" key="2">
    <source>
        <dbReference type="Proteomes" id="UP000225182"/>
    </source>
</evidence>
<dbReference type="AlphaFoldDB" id="A0A2A8R778"/>
<dbReference type="RefSeq" id="WP_098386793.1">
    <property type="nucleotide sequence ID" value="NZ_NTXK01000064.1"/>
</dbReference>
<protein>
    <submittedName>
        <fullName evidence="1">Uncharacterized protein</fullName>
    </submittedName>
</protein>
<sequence>MEIQPAAGGIIGLIIGIILFIISLRSYKMSLILKVILVTASTLLIIVGGFTLAEIYKITKEVYHL</sequence>
<dbReference type="Proteomes" id="UP000225182">
    <property type="component" value="Unassembled WGS sequence"/>
</dbReference>
<dbReference type="EMBL" id="NUYN01000007">
    <property type="protein sequence ID" value="PFN28230.1"/>
    <property type="molecule type" value="Genomic_DNA"/>
</dbReference>
<gene>
    <name evidence="1" type="ORF">COJ50_05970</name>
</gene>
<name>A0A2A8R778_BACCE</name>
<accession>A0A2A8R778</accession>
<organism evidence="1 2">
    <name type="scientific">Bacillus cereus</name>
    <dbReference type="NCBI Taxonomy" id="1396"/>
    <lineage>
        <taxon>Bacteria</taxon>
        <taxon>Bacillati</taxon>
        <taxon>Bacillota</taxon>
        <taxon>Bacilli</taxon>
        <taxon>Bacillales</taxon>
        <taxon>Bacillaceae</taxon>
        <taxon>Bacillus</taxon>
        <taxon>Bacillus cereus group</taxon>
    </lineage>
</organism>
<comment type="caution">
    <text evidence="1">The sequence shown here is derived from an EMBL/GenBank/DDBJ whole genome shotgun (WGS) entry which is preliminary data.</text>
</comment>
<reference evidence="1 2" key="1">
    <citation type="submission" date="2017-09" db="EMBL/GenBank/DDBJ databases">
        <title>Large-scale bioinformatics analysis of Bacillus genomes uncovers conserved roles of natural products in bacterial physiology.</title>
        <authorList>
            <consortium name="Agbiome Team Llc"/>
            <person name="Bleich R.M."/>
            <person name="Grubbs K.J."/>
            <person name="Santa Maria K.C."/>
            <person name="Allen S.E."/>
            <person name="Farag S."/>
            <person name="Shank E.A."/>
            <person name="Bowers A."/>
        </authorList>
    </citation>
    <scope>NUCLEOTIDE SEQUENCE [LARGE SCALE GENOMIC DNA]</scope>
    <source>
        <strain evidence="1 2">AFS076905</strain>
    </source>
</reference>
<evidence type="ECO:0000313" key="1">
    <source>
        <dbReference type="EMBL" id="PFN28230.1"/>
    </source>
</evidence>